<dbReference type="InterPro" id="IPR001279">
    <property type="entry name" value="Metallo-B-lactamas"/>
</dbReference>
<dbReference type="Gene3D" id="3.60.15.10">
    <property type="entry name" value="Ribonuclease Z/Hydroxyacylglutathione hydrolase-like"/>
    <property type="match status" value="1"/>
</dbReference>
<name>A0A7W7C672_9PSEU</name>
<dbReference type="GO" id="GO:0008800">
    <property type="term" value="F:beta-lactamase activity"/>
    <property type="evidence" value="ECO:0007669"/>
    <property type="project" value="InterPro"/>
</dbReference>
<evidence type="ECO:0000256" key="3">
    <source>
        <dbReference type="ARBA" id="ARBA00022801"/>
    </source>
</evidence>
<dbReference type="SMART" id="SM00849">
    <property type="entry name" value="Lactamase_B"/>
    <property type="match status" value="1"/>
</dbReference>
<evidence type="ECO:0000259" key="5">
    <source>
        <dbReference type="SMART" id="SM00849"/>
    </source>
</evidence>
<dbReference type="Pfam" id="PF00753">
    <property type="entry name" value="Lactamase_B"/>
    <property type="match status" value="1"/>
</dbReference>
<accession>A0A7W7C672</accession>
<protein>
    <submittedName>
        <fullName evidence="6">Glyoxylase-like metal-dependent hydrolase (Beta-lactamase superfamily II)</fullName>
    </submittedName>
</protein>
<dbReference type="InterPro" id="IPR041516">
    <property type="entry name" value="LACTB2_WH"/>
</dbReference>
<dbReference type="InterPro" id="IPR001018">
    <property type="entry name" value="Beta-lactamase_class-B_CS"/>
</dbReference>
<dbReference type="CDD" id="cd16278">
    <property type="entry name" value="metallo-hydrolase-like_MBL-fold"/>
    <property type="match status" value="1"/>
</dbReference>
<dbReference type="AlphaFoldDB" id="A0A7W7C672"/>
<keyword evidence="3 6" id="KW-0378">Hydrolase</keyword>
<evidence type="ECO:0000313" key="7">
    <source>
        <dbReference type="Proteomes" id="UP000533598"/>
    </source>
</evidence>
<comment type="cofactor">
    <cofactor evidence="1">
        <name>Zn(2+)</name>
        <dbReference type="ChEBI" id="CHEBI:29105"/>
    </cofactor>
</comment>
<dbReference type="RefSeq" id="WP_312986627.1">
    <property type="nucleotide sequence ID" value="NZ_BAAAUI010000053.1"/>
</dbReference>
<dbReference type="Pfam" id="PF17778">
    <property type="entry name" value="WHD_BLACT"/>
    <property type="match status" value="1"/>
</dbReference>
<dbReference type="SUPFAM" id="SSF56281">
    <property type="entry name" value="Metallo-hydrolase/oxidoreductase"/>
    <property type="match status" value="1"/>
</dbReference>
<comment type="caution">
    <text evidence="6">The sequence shown here is derived from an EMBL/GenBank/DDBJ whole genome shotgun (WGS) entry which is preliminary data.</text>
</comment>
<dbReference type="PANTHER" id="PTHR23131">
    <property type="entry name" value="ENDORIBONUCLEASE LACTB2"/>
    <property type="match status" value="1"/>
</dbReference>
<evidence type="ECO:0000256" key="1">
    <source>
        <dbReference type="ARBA" id="ARBA00001947"/>
    </source>
</evidence>
<reference evidence="6 7" key="1">
    <citation type="submission" date="2020-08" db="EMBL/GenBank/DDBJ databases">
        <title>Sequencing the genomes of 1000 actinobacteria strains.</title>
        <authorList>
            <person name="Klenk H.-P."/>
        </authorList>
    </citation>
    <scope>NUCLEOTIDE SEQUENCE [LARGE SCALE GENOMIC DNA]</scope>
    <source>
        <strain evidence="6 7">DSM 44230</strain>
    </source>
</reference>
<dbReference type="InterPro" id="IPR036866">
    <property type="entry name" value="RibonucZ/Hydroxyglut_hydro"/>
</dbReference>
<evidence type="ECO:0000313" key="6">
    <source>
        <dbReference type="EMBL" id="MBB4675227.1"/>
    </source>
</evidence>
<keyword evidence="4" id="KW-0862">Zinc</keyword>
<sequence length="259" mass="27585">MTHPAYGTLRQVTANAAVLLADNPNMMTLDGTNTWLLRAPGHPECVVVDPGPDDEEHLARVAAHGPVAAVLITHHHGDHTGGAARFAELTGAPTHAIEPEHRHNGGGDLHEGQVIEAAGLRLRIWVTPGHTADSLCVQIEGDGSLLTGDTILGRGTTIVAHPDGRLGPYLTTLRRLMELPPGTTVLPGHGPELPDVAAVATAYLTHREQRLDQVRQALETLGQDATARAVVELVYADVDQTLWPAAEWSVQAQLAYLRG</sequence>
<dbReference type="Proteomes" id="UP000533598">
    <property type="component" value="Unassembled WGS sequence"/>
</dbReference>
<evidence type="ECO:0000256" key="4">
    <source>
        <dbReference type="ARBA" id="ARBA00022833"/>
    </source>
</evidence>
<gene>
    <name evidence="6" type="ORF">HNR67_001345</name>
</gene>
<dbReference type="PROSITE" id="PS00743">
    <property type="entry name" value="BETA_LACTAMASE_B_1"/>
    <property type="match status" value="1"/>
</dbReference>
<dbReference type="EMBL" id="JACHMH010000001">
    <property type="protein sequence ID" value="MBB4675227.1"/>
    <property type="molecule type" value="Genomic_DNA"/>
</dbReference>
<dbReference type="Gene3D" id="1.10.10.10">
    <property type="entry name" value="Winged helix-like DNA-binding domain superfamily/Winged helix DNA-binding domain"/>
    <property type="match status" value="1"/>
</dbReference>
<dbReference type="InterPro" id="IPR050662">
    <property type="entry name" value="Sec-metab_biosynth-thioest"/>
</dbReference>
<keyword evidence="7" id="KW-1185">Reference proteome</keyword>
<proteinExistence type="predicted"/>
<organism evidence="6 7">
    <name type="scientific">Crossiella cryophila</name>
    <dbReference type="NCBI Taxonomy" id="43355"/>
    <lineage>
        <taxon>Bacteria</taxon>
        <taxon>Bacillati</taxon>
        <taxon>Actinomycetota</taxon>
        <taxon>Actinomycetes</taxon>
        <taxon>Pseudonocardiales</taxon>
        <taxon>Pseudonocardiaceae</taxon>
        <taxon>Crossiella</taxon>
    </lineage>
</organism>
<dbReference type="GO" id="GO:0008270">
    <property type="term" value="F:zinc ion binding"/>
    <property type="evidence" value="ECO:0007669"/>
    <property type="project" value="InterPro"/>
</dbReference>
<dbReference type="PANTHER" id="PTHR23131:SF0">
    <property type="entry name" value="ENDORIBONUCLEASE LACTB2"/>
    <property type="match status" value="1"/>
</dbReference>
<dbReference type="GO" id="GO:0017001">
    <property type="term" value="P:antibiotic catabolic process"/>
    <property type="evidence" value="ECO:0007669"/>
    <property type="project" value="InterPro"/>
</dbReference>
<dbReference type="InterPro" id="IPR036388">
    <property type="entry name" value="WH-like_DNA-bd_sf"/>
</dbReference>
<keyword evidence="2" id="KW-0479">Metal-binding</keyword>
<feature type="domain" description="Metallo-beta-lactamase" evidence="5">
    <location>
        <begin position="31"/>
        <end position="189"/>
    </location>
</feature>
<evidence type="ECO:0000256" key="2">
    <source>
        <dbReference type="ARBA" id="ARBA00022723"/>
    </source>
</evidence>